<evidence type="ECO:0000256" key="1">
    <source>
        <dbReference type="SAM" id="Phobius"/>
    </source>
</evidence>
<evidence type="ECO:0000313" key="3">
    <source>
        <dbReference type="Proteomes" id="UP001595953"/>
    </source>
</evidence>
<dbReference type="EMBL" id="JBHSGP010000004">
    <property type="protein sequence ID" value="MFC4720928.1"/>
    <property type="molecule type" value="Genomic_DNA"/>
</dbReference>
<keyword evidence="1" id="KW-0812">Transmembrane</keyword>
<gene>
    <name evidence="2" type="ORF">ACFO5O_01235</name>
</gene>
<protein>
    <submittedName>
        <fullName evidence="2">DUF6090 family protein</fullName>
    </submittedName>
</protein>
<feature type="transmembrane region" description="Helical" evidence="1">
    <location>
        <begin position="21"/>
        <end position="42"/>
    </location>
</feature>
<evidence type="ECO:0000313" key="2">
    <source>
        <dbReference type="EMBL" id="MFC4720928.1"/>
    </source>
</evidence>
<dbReference type="InterPro" id="IPR045749">
    <property type="entry name" value="DUF6090"/>
</dbReference>
<keyword evidence="1" id="KW-1133">Transmembrane helix</keyword>
<comment type="caution">
    <text evidence="2">The sequence shown here is derived from an EMBL/GenBank/DDBJ whole genome shotgun (WGS) entry which is preliminary data.</text>
</comment>
<dbReference type="Pfam" id="PF19578">
    <property type="entry name" value="DUF6090"/>
    <property type="match status" value="1"/>
</dbReference>
<proteinExistence type="predicted"/>
<organism evidence="2 3">
    <name type="scientific">Geojedonia litorea</name>
    <dbReference type="NCBI Taxonomy" id="1268269"/>
    <lineage>
        <taxon>Bacteria</taxon>
        <taxon>Pseudomonadati</taxon>
        <taxon>Bacteroidota</taxon>
        <taxon>Flavobacteriia</taxon>
        <taxon>Flavobacteriales</taxon>
        <taxon>Flavobacteriaceae</taxon>
        <taxon>Geojedonia</taxon>
    </lineage>
</organism>
<accession>A0ABV9N2E5</accession>
<keyword evidence="3" id="KW-1185">Reference proteome</keyword>
<dbReference type="Proteomes" id="UP001595953">
    <property type="component" value="Unassembled WGS sequence"/>
</dbReference>
<sequence>MIKFFRSIRKQLIAEHMTGKYIKYAIGEIILVVIGILIALQINNWNEQRKERLTQHQLIDVLITDLESKKAEFVGDLAFGNTILKNSKTAINYWERHNKIDTLNLKVLLKYLAEDDWFFDENSPIYATISGSGLWKQLPDSINRQIDDVYRNQFGSIKSAFAKQTEYALNAKLSFLAPKRLLLFDKSTLELLPIVSENDEEFITKIELFKSGVIRLTSKFKTTIPAIDKLIENLELYKEKS</sequence>
<reference evidence="3" key="1">
    <citation type="journal article" date="2019" name="Int. J. Syst. Evol. Microbiol.">
        <title>The Global Catalogue of Microorganisms (GCM) 10K type strain sequencing project: providing services to taxonomists for standard genome sequencing and annotation.</title>
        <authorList>
            <consortium name="The Broad Institute Genomics Platform"/>
            <consortium name="The Broad Institute Genome Sequencing Center for Infectious Disease"/>
            <person name="Wu L."/>
            <person name="Ma J."/>
        </authorList>
    </citation>
    <scope>NUCLEOTIDE SEQUENCE [LARGE SCALE GENOMIC DNA]</scope>
    <source>
        <strain evidence="3">CCUG 63682</strain>
    </source>
</reference>
<name>A0ABV9N2E5_9FLAO</name>
<keyword evidence="1" id="KW-0472">Membrane</keyword>